<organism evidence="2 3">
    <name type="scientific">Taenia crassiceps</name>
    <dbReference type="NCBI Taxonomy" id="6207"/>
    <lineage>
        <taxon>Eukaryota</taxon>
        <taxon>Metazoa</taxon>
        <taxon>Spiralia</taxon>
        <taxon>Lophotrochozoa</taxon>
        <taxon>Platyhelminthes</taxon>
        <taxon>Cestoda</taxon>
        <taxon>Eucestoda</taxon>
        <taxon>Cyclophyllidea</taxon>
        <taxon>Taeniidae</taxon>
        <taxon>Taenia</taxon>
    </lineage>
</organism>
<reference evidence="2 3" key="1">
    <citation type="journal article" date="2022" name="Front. Cell. Infect. Microbiol.">
        <title>The Genomes of Two Strains of Taenia crassiceps the Animal Model for the Study of Human Cysticercosis.</title>
        <authorList>
            <person name="Bobes R.J."/>
            <person name="Estrada K."/>
            <person name="Rios-Valencia D.G."/>
            <person name="Calderon-Gallegos A."/>
            <person name="de la Torre P."/>
            <person name="Carrero J.C."/>
            <person name="Sanchez-Flores A."/>
            <person name="Laclette J.P."/>
        </authorList>
    </citation>
    <scope>NUCLEOTIDE SEQUENCE [LARGE SCALE GENOMIC DNA]</scope>
    <source>
        <strain evidence="2">WFUcys</strain>
    </source>
</reference>
<keyword evidence="1" id="KW-1133">Transmembrane helix</keyword>
<accession>A0ABR4QIW0</accession>
<evidence type="ECO:0000256" key="1">
    <source>
        <dbReference type="SAM" id="Phobius"/>
    </source>
</evidence>
<sequence length="228" mass="24689">MTTWEKKFLQLPYSFASGSVRIHIPVLLAKAVHILCDPAISSLVSKLGSGQCSICSSETRNREVTHKWPLKVLWIYMTNQVEAEGKAEATTPLVSANAPCRGVWLEVAAVLFVGETTILAMREPTPSPCEAENIGSEEEEQCGCFGPRRGCEGGQVSWLRPLVLDVVFLFPPILSLCVCVCVCVCVISGRLEDIGVVVEFPVQQVEAEGKAEATTPLVSANAPCRGVW</sequence>
<gene>
    <name evidence="2" type="ORF">TcWFU_009754</name>
</gene>
<evidence type="ECO:0000313" key="3">
    <source>
        <dbReference type="Proteomes" id="UP001651158"/>
    </source>
</evidence>
<keyword evidence="1" id="KW-0472">Membrane</keyword>
<feature type="transmembrane region" description="Helical" evidence="1">
    <location>
        <begin position="166"/>
        <end position="189"/>
    </location>
</feature>
<keyword evidence="3" id="KW-1185">Reference proteome</keyword>
<proteinExistence type="predicted"/>
<keyword evidence="1" id="KW-0812">Transmembrane</keyword>
<protein>
    <submittedName>
        <fullName evidence="2">Uncharacterized protein</fullName>
    </submittedName>
</protein>
<comment type="caution">
    <text evidence="2">The sequence shown here is derived from an EMBL/GenBank/DDBJ whole genome shotgun (WGS) entry which is preliminary data.</text>
</comment>
<dbReference type="EMBL" id="JAKROA010000003">
    <property type="protein sequence ID" value="KAL5109498.1"/>
    <property type="molecule type" value="Genomic_DNA"/>
</dbReference>
<evidence type="ECO:0000313" key="2">
    <source>
        <dbReference type="EMBL" id="KAL5109498.1"/>
    </source>
</evidence>
<dbReference type="Proteomes" id="UP001651158">
    <property type="component" value="Unassembled WGS sequence"/>
</dbReference>
<name>A0ABR4QIW0_9CEST</name>